<keyword evidence="10" id="KW-1185">Reference proteome</keyword>
<dbReference type="InterPro" id="IPR011051">
    <property type="entry name" value="RmlC_Cupin_sf"/>
</dbReference>
<dbReference type="AlphaFoldDB" id="A0A9X1YAK3"/>
<dbReference type="InterPro" id="IPR000888">
    <property type="entry name" value="RmlC-like"/>
</dbReference>
<evidence type="ECO:0000256" key="8">
    <source>
        <dbReference type="SAM" id="MobiDB-lite"/>
    </source>
</evidence>
<evidence type="ECO:0000256" key="4">
    <source>
        <dbReference type="ARBA" id="ARBA00019595"/>
    </source>
</evidence>
<dbReference type="Proteomes" id="UP001139516">
    <property type="component" value="Unassembled WGS sequence"/>
</dbReference>
<dbReference type="SUPFAM" id="SSF51182">
    <property type="entry name" value="RmlC-like cupins"/>
    <property type="match status" value="1"/>
</dbReference>
<comment type="similarity">
    <text evidence="7">Belongs to the dTDP-4-dehydrorhamnose 3,5-epimerase family.</text>
</comment>
<gene>
    <name evidence="9" type="primary">rfbC</name>
    <name evidence="9" type="ORF">M0638_22790</name>
</gene>
<feature type="active site" description="Proton donor" evidence="5">
    <location>
        <position position="167"/>
    </location>
</feature>
<evidence type="ECO:0000256" key="1">
    <source>
        <dbReference type="ARBA" id="ARBA00001298"/>
    </source>
</evidence>
<evidence type="ECO:0000256" key="2">
    <source>
        <dbReference type="ARBA" id="ARBA00001997"/>
    </source>
</evidence>
<keyword evidence="7 9" id="KW-0413">Isomerase</keyword>
<dbReference type="GO" id="GO:0008830">
    <property type="term" value="F:dTDP-4-dehydrorhamnose 3,5-epimerase activity"/>
    <property type="evidence" value="ECO:0007669"/>
    <property type="project" value="UniProtKB-UniRule"/>
</dbReference>
<dbReference type="EC" id="5.1.3.13" evidence="3 7"/>
<dbReference type="GO" id="GO:0000271">
    <property type="term" value="P:polysaccharide biosynthetic process"/>
    <property type="evidence" value="ECO:0007669"/>
    <property type="project" value="TreeGrafter"/>
</dbReference>
<comment type="function">
    <text evidence="2 7">Catalyzes the epimerization of the C3' and C5'positions of dTDP-6-deoxy-D-xylo-4-hexulose, forming dTDP-6-deoxy-L-lyxo-4-hexulose.</text>
</comment>
<name>A0A9X1YAK3_9PROT</name>
<dbReference type="Gene3D" id="2.60.120.10">
    <property type="entry name" value="Jelly Rolls"/>
    <property type="match status" value="1"/>
</dbReference>
<dbReference type="GO" id="GO:0005829">
    <property type="term" value="C:cytosol"/>
    <property type="evidence" value="ECO:0007669"/>
    <property type="project" value="TreeGrafter"/>
</dbReference>
<feature type="active site" description="Proton acceptor" evidence="5">
    <location>
        <position position="97"/>
    </location>
</feature>
<dbReference type="CDD" id="cd00438">
    <property type="entry name" value="cupin_RmlC"/>
    <property type="match status" value="1"/>
</dbReference>
<comment type="pathway">
    <text evidence="7">Carbohydrate biosynthesis; dTDP-L-rhamnose biosynthesis.</text>
</comment>
<dbReference type="NCBIfam" id="TIGR01221">
    <property type="entry name" value="rmlC"/>
    <property type="match status" value="1"/>
</dbReference>
<sequence length="218" mass="23440">MDVSLPAAPPACGTGKAGSSTLTFNQTRGERRSGNAVATPFEIDGPLLIGVRRFGDARGFFSETYSRRDFAAIGVEAEFVQDNHSLSAPVGTVRGLHFQVPPYAQAKLVRVLRGAVLDVAVDLRHGSPTFGHHITAELSAANGLQLYVPVGFAHGFCTLLPDTEVAYKVSEVYAPDCDRGLAWDDPALGIEWPVAREAAVLSDKDRRQPRLADLPPLF</sequence>
<evidence type="ECO:0000256" key="5">
    <source>
        <dbReference type="PIRSR" id="PIRSR600888-1"/>
    </source>
</evidence>
<dbReference type="Pfam" id="PF00908">
    <property type="entry name" value="dTDP_sugar_isom"/>
    <property type="match status" value="1"/>
</dbReference>
<dbReference type="PANTHER" id="PTHR21047:SF2">
    <property type="entry name" value="THYMIDINE DIPHOSPHO-4-KETO-RHAMNOSE 3,5-EPIMERASE"/>
    <property type="match status" value="1"/>
</dbReference>
<evidence type="ECO:0000256" key="3">
    <source>
        <dbReference type="ARBA" id="ARBA00012098"/>
    </source>
</evidence>
<dbReference type="GO" id="GO:0019305">
    <property type="term" value="P:dTDP-rhamnose biosynthetic process"/>
    <property type="evidence" value="ECO:0007669"/>
    <property type="project" value="UniProtKB-UniRule"/>
</dbReference>
<comment type="catalytic activity">
    <reaction evidence="1 7">
        <text>dTDP-4-dehydro-6-deoxy-alpha-D-glucose = dTDP-4-dehydro-beta-L-rhamnose</text>
        <dbReference type="Rhea" id="RHEA:16969"/>
        <dbReference type="ChEBI" id="CHEBI:57649"/>
        <dbReference type="ChEBI" id="CHEBI:62830"/>
        <dbReference type="EC" id="5.1.3.13"/>
    </reaction>
</comment>
<evidence type="ECO:0000256" key="6">
    <source>
        <dbReference type="PIRSR" id="PIRSR600888-3"/>
    </source>
</evidence>
<evidence type="ECO:0000256" key="7">
    <source>
        <dbReference type="RuleBase" id="RU364069"/>
    </source>
</evidence>
<evidence type="ECO:0000313" key="9">
    <source>
        <dbReference type="EMBL" id="MCK8787204.1"/>
    </source>
</evidence>
<feature type="region of interest" description="Disordered" evidence="8">
    <location>
        <begin position="1"/>
        <end position="22"/>
    </location>
</feature>
<reference evidence="9" key="1">
    <citation type="submission" date="2022-04" db="EMBL/GenBank/DDBJ databases">
        <title>Roseomonas acroporae sp. nov., isolated from coral Acropora digitifera.</title>
        <authorList>
            <person name="Sun H."/>
        </authorList>
    </citation>
    <scope>NUCLEOTIDE SEQUENCE</scope>
    <source>
        <strain evidence="9">NAR14</strain>
    </source>
</reference>
<evidence type="ECO:0000313" key="10">
    <source>
        <dbReference type="Proteomes" id="UP001139516"/>
    </source>
</evidence>
<accession>A0A9X1YAK3</accession>
<protein>
    <recommendedName>
        <fullName evidence="4 7">dTDP-4-dehydrorhamnose 3,5-epimerase</fullName>
        <ecNumber evidence="3 7">5.1.3.13</ecNumber>
    </recommendedName>
    <alternativeName>
        <fullName evidence="7">Thymidine diphospho-4-keto-rhamnose 3,5-epimerase</fullName>
    </alternativeName>
</protein>
<proteinExistence type="inferred from homology"/>
<dbReference type="PANTHER" id="PTHR21047">
    <property type="entry name" value="DTDP-6-DEOXY-D-GLUCOSE-3,5 EPIMERASE"/>
    <property type="match status" value="1"/>
</dbReference>
<comment type="subunit">
    <text evidence="7">Homodimer.</text>
</comment>
<feature type="site" description="Participates in a stacking interaction with the thymidine ring of dTDP-4-oxo-6-deoxyglucose" evidence="6">
    <location>
        <position position="173"/>
    </location>
</feature>
<dbReference type="EMBL" id="JALPRX010000111">
    <property type="protein sequence ID" value="MCK8787204.1"/>
    <property type="molecule type" value="Genomic_DNA"/>
</dbReference>
<comment type="caution">
    <text evidence="9">The sequence shown here is derived from an EMBL/GenBank/DDBJ whole genome shotgun (WGS) entry which is preliminary data.</text>
</comment>
<organism evidence="9 10">
    <name type="scientific">Roseomonas acroporae</name>
    <dbReference type="NCBI Taxonomy" id="2937791"/>
    <lineage>
        <taxon>Bacteria</taxon>
        <taxon>Pseudomonadati</taxon>
        <taxon>Pseudomonadota</taxon>
        <taxon>Alphaproteobacteria</taxon>
        <taxon>Acetobacterales</taxon>
        <taxon>Roseomonadaceae</taxon>
        <taxon>Roseomonas</taxon>
    </lineage>
</organism>
<dbReference type="InterPro" id="IPR014710">
    <property type="entry name" value="RmlC-like_jellyroll"/>
</dbReference>
<dbReference type="RefSeq" id="WP_248669259.1">
    <property type="nucleotide sequence ID" value="NZ_JALPRX010000111.1"/>
</dbReference>